<sequence length="437" mass="47916">MREDRERWRERVRERESEKRGVARRERERRRDDGEERRHRPSAAQAVLRLGGAWLQQQTIAHGDAEAVGGGATVGDDDKRRSSSEQRMTPARRGGVSAAAALARRGDAGEERQRQCAQRTTASSGMAAAAAMATQRTDRSGTPIGVEQRCRAALQDRSIPDETQQRWIMRDDFDEARQRNGLLAKKTNGFWIDQPEINDTGCEGLGTTQDLPGPLSSSSTKYSGREYADSTGRCYNSYNTDRTGGSIGAWLQQRTAAHGDAEAAGGGAAVRDDEERRCNSEQRMTPLRKGSVSAAATPARRAVLGGGAATVRHALRDGPTAVKVLERREETTAVRGEREREIWNQREREMTTEREREERRRQGEGSPGAEPTVRRGLAAELHPQRTNGATPAKAADARQQRCRLLGSGGPVTGRLRGVVRLRTGRRGNNTSDSSGGG</sequence>
<feature type="compositionally biased region" description="Basic and acidic residues" evidence="1">
    <location>
        <begin position="104"/>
        <end position="114"/>
    </location>
</feature>
<feature type="compositionally biased region" description="Low complexity" evidence="1">
    <location>
        <begin position="91"/>
        <end position="103"/>
    </location>
</feature>
<dbReference type="AlphaFoldDB" id="A0AAP0DXE3"/>
<feature type="compositionally biased region" description="Basic and acidic residues" evidence="1">
    <location>
        <begin position="342"/>
        <end position="363"/>
    </location>
</feature>
<protein>
    <submittedName>
        <fullName evidence="2">Uncharacterized protein</fullName>
    </submittedName>
</protein>
<dbReference type="Proteomes" id="UP001420932">
    <property type="component" value="Unassembled WGS sequence"/>
</dbReference>
<comment type="caution">
    <text evidence="2">The sequence shown here is derived from an EMBL/GenBank/DDBJ whole genome shotgun (WGS) entry which is preliminary data.</text>
</comment>
<feature type="compositionally biased region" description="Basic and acidic residues" evidence="1">
    <location>
        <begin position="1"/>
        <end position="38"/>
    </location>
</feature>
<feature type="region of interest" description="Disordered" evidence="1">
    <location>
        <begin position="262"/>
        <end position="296"/>
    </location>
</feature>
<evidence type="ECO:0000313" key="3">
    <source>
        <dbReference type="Proteomes" id="UP001420932"/>
    </source>
</evidence>
<feature type="compositionally biased region" description="Polar residues" evidence="1">
    <location>
        <begin position="207"/>
        <end position="222"/>
    </location>
</feature>
<accession>A0AAP0DXE3</accession>
<feature type="region of interest" description="Disordered" evidence="1">
    <location>
        <begin position="207"/>
        <end position="226"/>
    </location>
</feature>
<dbReference type="EMBL" id="JBBNAF010000056">
    <property type="protein sequence ID" value="KAK9081185.1"/>
    <property type="molecule type" value="Genomic_DNA"/>
</dbReference>
<feature type="region of interest" description="Disordered" evidence="1">
    <location>
        <begin position="61"/>
        <end position="142"/>
    </location>
</feature>
<feature type="region of interest" description="Disordered" evidence="1">
    <location>
        <begin position="1"/>
        <end position="45"/>
    </location>
</feature>
<evidence type="ECO:0000256" key="1">
    <source>
        <dbReference type="SAM" id="MobiDB-lite"/>
    </source>
</evidence>
<feature type="region of interest" description="Disordered" evidence="1">
    <location>
        <begin position="342"/>
        <end position="437"/>
    </location>
</feature>
<feature type="compositionally biased region" description="Low complexity" evidence="1">
    <location>
        <begin position="120"/>
        <end position="134"/>
    </location>
</feature>
<evidence type="ECO:0000313" key="2">
    <source>
        <dbReference type="EMBL" id="KAK9081185.1"/>
    </source>
</evidence>
<feature type="compositionally biased region" description="Polar residues" evidence="1">
    <location>
        <begin position="428"/>
        <end position="437"/>
    </location>
</feature>
<reference evidence="2 3" key="1">
    <citation type="submission" date="2024-01" db="EMBL/GenBank/DDBJ databases">
        <title>Genome assemblies of Stephania.</title>
        <authorList>
            <person name="Yang L."/>
        </authorList>
    </citation>
    <scope>NUCLEOTIDE SEQUENCE [LARGE SCALE GENOMIC DNA]</scope>
    <source>
        <strain evidence="2">YNDBR</strain>
        <tissue evidence="2">Leaf</tissue>
    </source>
</reference>
<name>A0AAP0DXE3_9MAGN</name>
<keyword evidence="3" id="KW-1185">Reference proteome</keyword>
<proteinExistence type="predicted"/>
<organism evidence="2 3">
    <name type="scientific">Stephania yunnanensis</name>
    <dbReference type="NCBI Taxonomy" id="152371"/>
    <lineage>
        <taxon>Eukaryota</taxon>
        <taxon>Viridiplantae</taxon>
        <taxon>Streptophyta</taxon>
        <taxon>Embryophyta</taxon>
        <taxon>Tracheophyta</taxon>
        <taxon>Spermatophyta</taxon>
        <taxon>Magnoliopsida</taxon>
        <taxon>Ranunculales</taxon>
        <taxon>Menispermaceae</taxon>
        <taxon>Menispermoideae</taxon>
        <taxon>Cissampelideae</taxon>
        <taxon>Stephania</taxon>
    </lineage>
</organism>
<feature type="compositionally biased region" description="Basic and acidic residues" evidence="1">
    <location>
        <begin position="270"/>
        <end position="280"/>
    </location>
</feature>
<gene>
    <name evidence="2" type="ORF">Syun_030548</name>
</gene>